<comment type="caution">
    <text evidence="2">The sequence shown here is derived from an EMBL/GenBank/DDBJ whole genome shotgun (WGS) entry which is preliminary data.</text>
</comment>
<evidence type="ECO:0000313" key="2">
    <source>
        <dbReference type="EMBL" id="HIS48374.1"/>
    </source>
</evidence>
<proteinExistence type="predicted"/>
<name>A0A9D1JS20_9FIRM</name>
<keyword evidence="1" id="KW-1133">Transmembrane helix</keyword>
<dbReference type="Proteomes" id="UP000823927">
    <property type="component" value="Unassembled WGS sequence"/>
</dbReference>
<keyword evidence="1" id="KW-0472">Membrane</keyword>
<feature type="non-terminal residue" evidence="2">
    <location>
        <position position="1"/>
    </location>
</feature>
<dbReference type="AlphaFoldDB" id="A0A9D1JS20"/>
<protein>
    <submittedName>
        <fullName evidence="2">Uncharacterized protein</fullName>
    </submittedName>
</protein>
<keyword evidence="1" id="KW-0812">Transmembrane</keyword>
<gene>
    <name evidence="2" type="ORF">IAB46_12635</name>
</gene>
<reference evidence="2" key="1">
    <citation type="submission" date="2020-10" db="EMBL/GenBank/DDBJ databases">
        <authorList>
            <person name="Gilroy R."/>
        </authorList>
    </citation>
    <scope>NUCLEOTIDE SEQUENCE</scope>
    <source>
        <strain evidence="2">CHK178-757</strain>
    </source>
</reference>
<accession>A0A9D1JS20</accession>
<sequence>TNQRLSGCVLPPPSGCDSQLAEIVCRAAHPDPAMRYKGPTDMKADLLQWLAMQTETPVNIPADVPSDTPVNPPVDTFDFERKAPDQSQQEPPEHTIMMFRQDHVSRVPKNVLRQEPDPAFDPYRAAPSGIAREIPLQNRPHSAEDEGKAREVVQGGMSQNGKNIKRKSDRRSFVFSLLACVVSVITLILMAGLNLLWM</sequence>
<evidence type="ECO:0000313" key="3">
    <source>
        <dbReference type="Proteomes" id="UP000823927"/>
    </source>
</evidence>
<evidence type="ECO:0000256" key="1">
    <source>
        <dbReference type="SAM" id="Phobius"/>
    </source>
</evidence>
<dbReference type="EMBL" id="DVIT01000053">
    <property type="protein sequence ID" value="HIS48374.1"/>
    <property type="molecule type" value="Genomic_DNA"/>
</dbReference>
<feature type="transmembrane region" description="Helical" evidence="1">
    <location>
        <begin position="173"/>
        <end position="197"/>
    </location>
</feature>
<reference evidence="2" key="2">
    <citation type="journal article" date="2021" name="PeerJ">
        <title>Extensive microbial diversity within the chicken gut microbiome revealed by metagenomics and culture.</title>
        <authorList>
            <person name="Gilroy R."/>
            <person name="Ravi A."/>
            <person name="Getino M."/>
            <person name="Pursley I."/>
            <person name="Horton D.L."/>
            <person name="Alikhan N.F."/>
            <person name="Baker D."/>
            <person name="Gharbi K."/>
            <person name="Hall N."/>
            <person name="Watson M."/>
            <person name="Adriaenssens E.M."/>
            <person name="Foster-Nyarko E."/>
            <person name="Jarju S."/>
            <person name="Secka A."/>
            <person name="Antonio M."/>
            <person name="Oren A."/>
            <person name="Chaudhuri R.R."/>
            <person name="La Ragione R."/>
            <person name="Hildebrand F."/>
            <person name="Pallen M.J."/>
        </authorList>
    </citation>
    <scope>NUCLEOTIDE SEQUENCE</scope>
    <source>
        <strain evidence="2">CHK178-757</strain>
    </source>
</reference>
<organism evidence="2 3">
    <name type="scientific">Candidatus Scybalocola faecigallinarum</name>
    <dbReference type="NCBI Taxonomy" id="2840941"/>
    <lineage>
        <taxon>Bacteria</taxon>
        <taxon>Bacillati</taxon>
        <taxon>Bacillota</taxon>
        <taxon>Clostridia</taxon>
        <taxon>Lachnospirales</taxon>
        <taxon>Lachnospiraceae</taxon>
        <taxon>Lachnospiraceae incertae sedis</taxon>
        <taxon>Candidatus Scybalocola (ex Gilroy et al. 2021)</taxon>
    </lineage>
</organism>